<dbReference type="PANTHER" id="PTHR25465:SF5">
    <property type="entry name" value="E3 UBIQUITIN_ISG15 LIGASE TRIM25-RELATED"/>
    <property type="match status" value="1"/>
</dbReference>
<reference evidence="9" key="1">
    <citation type="submission" date="2025-08" db="UniProtKB">
        <authorList>
            <consortium name="Ensembl"/>
        </authorList>
    </citation>
    <scope>IDENTIFICATION</scope>
</reference>
<evidence type="ECO:0000256" key="3">
    <source>
        <dbReference type="ARBA" id="ARBA00022833"/>
    </source>
</evidence>
<feature type="compositionally biased region" description="Polar residues" evidence="6">
    <location>
        <begin position="774"/>
        <end position="790"/>
    </location>
</feature>
<dbReference type="CDD" id="cd19802">
    <property type="entry name" value="Bbox1_TRIM8-like"/>
    <property type="match status" value="1"/>
</dbReference>
<feature type="coiled-coil region" evidence="5">
    <location>
        <begin position="256"/>
        <end position="295"/>
    </location>
</feature>
<dbReference type="InParanoid" id="A0A674AH91"/>
<dbReference type="GeneID" id="115170797"/>
<feature type="compositionally biased region" description="Polar residues" evidence="6">
    <location>
        <begin position="944"/>
        <end position="956"/>
    </location>
</feature>
<name>A0A674AH91_SALTR</name>
<dbReference type="PROSITE" id="PS50119">
    <property type="entry name" value="ZF_BBOX"/>
    <property type="match status" value="1"/>
</dbReference>
<evidence type="ECO:0000259" key="8">
    <source>
        <dbReference type="PROSITE" id="PS50119"/>
    </source>
</evidence>
<feature type="compositionally biased region" description="Polar residues" evidence="6">
    <location>
        <begin position="857"/>
        <end position="873"/>
    </location>
</feature>
<dbReference type="OrthoDB" id="8818256at2759"/>
<dbReference type="Pfam" id="PF25600">
    <property type="entry name" value="TRIM_CC"/>
    <property type="match status" value="1"/>
</dbReference>
<protein>
    <submittedName>
        <fullName evidence="9">Nuclear pore complex protein DDB_G0274915-like</fullName>
    </submittedName>
</protein>
<sequence>MSSKMSASISLEQDLFNCPICLDLLKDPVTMPCGHSHCMGCIQGLWEQEDQIGGQICPQCKESLTQPWPTLNRNTILAEMVAKLKKTELQAAPLTEDVVACDFCTRGANQAVKSCLVCLASYCETHLKPHYENPAFGRHTLLDATRRLQERVCSTHHKLLEIYCRTDKLCVCVSCALYDHKGHVTVPASAERMEKQKETEATGGSCRQKVKEKEEEAEHLRGALMLFKRSAREAVLASTRTLSELKVYLERRGNEVKELIRAQEKVEVNRAEAQLQRLEQEIIALKKRDSELKKLTLTQDDAYFLQHYQDPSSSPVSEDLPSVNIDPLCDFGTVKRAYTHFKEQLECFCDGGMKRILNTVKAIHMLQSPKPSQSPKTIGQANGSPPAFKPALVMGEPTVTCNTPLSLCTKSSILKYSSMSKPPTGTAILFTKKGPSNDTKPAARVEAILAKPLSTTDNLLLTKSASNMNINPLLTKSLSNTEGFTKPASGAGIAVLNTEPAPTTSSSIFNCPVGVCGKPAVDVDDFCKAALNTDSGPFTKLVSDNNSREKHSTGFSFGKPKCNTGSALFGKPESNTGSALFGKPESNTGSALFGKPESNTGLSLFGKPESSTGSALFGKPESNTGLSLLGKPESNTGFSFGKPESSTGLSLFGKPESNTGLSPFGKPESNTGFSFGKPESSTGLSLLGKPESNTGFSFGKPESSTGLSLFGKPESSTGLSLFGKPESSTGLSLFGKPESSTGLSLFGKPESSTGLSLFGKPESSTGLSLFGKPESNTGFSFGKPESSTGLSLFGKPESSTGLSLFGKPESSTGLSLFGKPESSTGLSLFGKPESSTGLSLFGKPESSTGLSLFGKPESNTGFSFGKPESSTGLSLFGKPESSTGLSLFGKPESSTGLSLFGKPESSTGLSLFGKPESSTGLSLFGKPESSTGLSLFGKPESNTGFSFGKPESSTGLSLFGKPESSTGLSLFGKPESSTGLSLFGKPESSTGLSLFGKPESSTGLSLFGKPESNTGFSFGKPESSTGLSLFGKPESNTGFSFGKPESSTGSPLFGKPESKTGSSFGKPADQPGVVEISILEN</sequence>
<dbReference type="SMART" id="SM00184">
    <property type="entry name" value="RING"/>
    <property type="match status" value="1"/>
</dbReference>
<evidence type="ECO:0000256" key="4">
    <source>
        <dbReference type="PROSITE-ProRule" id="PRU00024"/>
    </source>
</evidence>
<feature type="compositionally biased region" description="Polar residues" evidence="6">
    <location>
        <begin position="1034"/>
        <end position="1050"/>
    </location>
</feature>
<feature type="region of interest" description="Disordered" evidence="6">
    <location>
        <begin position="742"/>
        <end position="925"/>
    </location>
</feature>
<dbReference type="SUPFAM" id="SSF57850">
    <property type="entry name" value="RING/U-box"/>
    <property type="match status" value="1"/>
</dbReference>
<reference evidence="9" key="2">
    <citation type="submission" date="2025-09" db="UniProtKB">
        <authorList>
            <consortium name="Ensembl"/>
        </authorList>
    </citation>
    <scope>IDENTIFICATION</scope>
</reference>
<dbReference type="InterPro" id="IPR051051">
    <property type="entry name" value="E3_ubiq-ligase_TRIM/RNF"/>
</dbReference>
<evidence type="ECO:0000256" key="6">
    <source>
        <dbReference type="SAM" id="MobiDB-lite"/>
    </source>
</evidence>
<keyword evidence="10" id="KW-1185">Reference proteome</keyword>
<dbReference type="InterPro" id="IPR013083">
    <property type="entry name" value="Znf_RING/FYVE/PHD"/>
</dbReference>
<feature type="compositionally biased region" description="Polar residues" evidence="6">
    <location>
        <begin position="668"/>
        <end position="684"/>
    </location>
</feature>
<dbReference type="GeneTree" id="ENSGT01150000286931"/>
<dbReference type="Gene3D" id="4.10.830.40">
    <property type="match status" value="1"/>
</dbReference>
<evidence type="ECO:0000256" key="1">
    <source>
        <dbReference type="ARBA" id="ARBA00022723"/>
    </source>
</evidence>
<evidence type="ECO:0000256" key="2">
    <source>
        <dbReference type="ARBA" id="ARBA00022771"/>
    </source>
</evidence>
<feature type="region of interest" description="Disordered" evidence="6">
    <location>
        <begin position="944"/>
        <end position="1081"/>
    </location>
</feature>
<dbReference type="Gene3D" id="3.30.40.10">
    <property type="entry name" value="Zinc/RING finger domain, C3HC4 (zinc finger)"/>
    <property type="match status" value="1"/>
</dbReference>
<dbReference type="RefSeq" id="XP_029582954.1">
    <property type="nucleotide sequence ID" value="XM_029727094.1"/>
</dbReference>
<proteinExistence type="predicted"/>
<dbReference type="Pfam" id="PF00643">
    <property type="entry name" value="zf-B_box"/>
    <property type="match status" value="1"/>
</dbReference>
<keyword evidence="1" id="KW-0479">Metal-binding</keyword>
<dbReference type="PROSITE" id="PS50089">
    <property type="entry name" value="ZF_RING_2"/>
    <property type="match status" value="1"/>
</dbReference>
<dbReference type="AlphaFoldDB" id="A0A674AH91"/>
<dbReference type="InterPro" id="IPR000315">
    <property type="entry name" value="Znf_B-box"/>
</dbReference>
<dbReference type="SMART" id="SM00336">
    <property type="entry name" value="BBOX"/>
    <property type="match status" value="1"/>
</dbReference>
<dbReference type="InterPro" id="IPR058030">
    <property type="entry name" value="TRIM8/14/16/25/29/45/65_CC"/>
</dbReference>
<dbReference type="InterPro" id="IPR001841">
    <property type="entry name" value="Znf_RING"/>
</dbReference>
<accession>A0A674AH91</accession>
<dbReference type="Ensembl" id="ENSSTUT00000060500.1">
    <property type="protein sequence ID" value="ENSSTUP00000057686.1"/>
    <property type="gene ID" value="ENSSTUG00000024670.1"/>
</dbReference>
<feature type="domain" description="B box-type" evidence="8">
    <location>
        <begin position="148"/>
        <end position="188"/>
    </location>
</feature>
<organism evidence="9 10">
    <name type="scientific">Salmo trutta</name>
    <name type="common">Brown trout</name>
    <dbReference type="NCBI Taxonomy" id="8032"/>
    <lineage>
        <taxon>Eukaryota</taxon>
        <taxon>Metazoa</taxon>
        <taxon>Chordata</taxon>
        <taxon>Craniata</taxon>
        <taxon>Vertebrata</taxon>
        <taxon>Euteleostomi</taxon>
        <taxon>Actinopterygii</taxon>
        <taxon>Neopterygii</taxon>
        <taxon>Teleostei</taxon>
        <taxon>Protacanthopterygii</taxon>
        <taxon>Salmoniformes</taxon>
        <taxon>Salmonidae</taxon>
        <taxon>Salmoninae</taxon>
        <taxon>Salmo</taxon>
    </lineage>
</organism>
<dbReference type="OMA" id="KPESNTC"/>
<feature type="region of interest" description="Disordered" evidence="6">
    <location>
        <begin position="645"/>
        <end position="688"/>
    </location>
</feature>
<evidence type="ECO:0000313" key="9">
    <source>
        <dbReference type="Ensembl" id="ENSSTUP00000057686.1"/>
    </source>
</evidence>
<keyword evidence="3" id="KW-0862">Zinc</keyword>
<keyword evidence="5" id="KW-0175">Coiled coil</keyword>
<dbReference type="Pfam" id="PF15227">
    <property type="entry name" value="zf-C3HC4_4"/>
    <property type="match status" value="1"/>
</dbReference>
<feature type="compositionally biased region" description="Polar residues" evidence="6">
    <location>
        <begin position="1011"/>
        <end position="1027"/>
    </location>
</feature>
<evidence type="ECO:0000313" key="10">
    <source>
        <dbReference type="Proteomes" id="UP000472277"/>
    </source>
</evidence>
<evidence type="ECO:0000256" key="5">
    <source>
        <dbReference type="SAM" id="Coils"/>
    </source>
</evidence>
<dbReference type="KEGG" id="stru:115170797"/>
<dbReference type="SUPFAM" id="SSF57845">
    <property type="entry name" value="B-box zinc-binding domain"/>
    <property type="match status" value="1"/>
</dbReference>
<gene>
    <name evidence="9" type="primary">LOC115170797</name>
</gene>
<dbReference type="PANTHER" id="PTHR25465">
    <property type="entry name" value="B-BOX DOMAIN CONTAINING"/>
    <property type="match status" value="1"/>
</dbReference>
<feature type="domain" description="RING-type" evidence="7">
    <location>
        <begin position="18"/>
        <end position="61"/>
    </location>
</feature>
<dbReference type="Proteomes" id="UP000472277">
    <property type="component" value="Chromosome 32"/>
</dbReference>
<dbReference type="CDD" id="cd19769">
    <property type="entry name" value="Bbox2_TRIM16-like"/>
    <property type="match status" value="1"/>
</dbReference>
<dbReference type="GO" id="GO:0008270">
    <property type="term" value="F:zinc ion binding"/>
    <property type="evidence" value="ECO:0007669"/>
    <property type="project" value="UniProtKB-KW"/>
</dbReference>
<keyword evidence="2 4" id="KW-0863">Zinc-finger</keyword>
<dbReference type="Gene3D" id="3.30.160.60">
    <property type="entry name" value="Classic Zinc Finger"/>
    <property type="match status" value="1"/>
</dbReference>
<evidence type="ECO:0000259" key="7">
    <source>
        <dbReference type="PROSITE" id="PS50089"/>
    </source>
</evidence>